<gene>
    <name evidence="2" type="ordered locus">MLBr00891</name>
</gene>
<sequence length="130" mass="13550">MSGGYADIGPELRKLAQMTLDGIGPAVRSAAALVAGARGTGKCQQAWCPVCALTALVIGEQHPLLTVIADHSVALLDVIRAIVDDIDQSNKIPPDSPHGGGLDTETPAQTNTSNGTVRRRYQPIPVSVED</sequence>
<name>A0A0H3MQ35_MYCLB</name>
<evidence type="ECO:0000313" key="2">
    <source>
        <dbReference type="EMBL" id="CAR70986.1"/>
    </source>
</evidence>
<feature type="compositionally biased region" description="Polar residues" evidence="1">
    <location>
        <begin position="106"/>
        <end position="116"/>
    </location>
</feature>
<evidence type="ECO:0000313" key="3">
    <source>
        <dbReference type="Proteomes" id="UP000006900"/>
    </source>
</evidence>
<feature type="region of interest" description="Disordered" evidence="1">
    <location>
        <begin position="87"/>
        <end position="130"/>
    </location>
</feature>
<dbReference type="HOGENOM" id="CLU_124822_0_0_11"/>
<dbReference type="AlphaFoldDB" id="A0A0H3MQ35"/>
<organism evidence="2 3">
    <name type="scientific">Mycobacterium leprae (strain Br4923)</name>
    <dbReference type="NCBI Taxonomy" id="561304"/>
    <lineage>
        <taxon>Bacteria</taxon>
        <taxon>Bacillati</taxon>
        <taxon>Actinomycetota</taxon>
        <taxon>Actinomycetes</taxon>
        <taxon>Mycobacteriales</taxon>
        <taxon>Mycobacteriaceae</taxon>
        <taxon>Mycobacterium</taxon>
    </lineage>
</organism>
<dbReference type="Proteomes" id="UP000006900">
    <property type="component" value="Chromosome"/>
</dbReference>
<accession>A0A0H3MQ35</accession>
<evidence type="ECO:0000256" key="1">
    <source>
        <dbReference type="SAM" id="MobiDB-lite"/>
    </source>
</evidence>
<protein>
    <submittedName>
        <fullName evidence="2">Uncharacterized protein</fullName>
    </submittedName>
</protein>
<dbReference type="EMBL" id="FM211192">
    <property type="protein sequence ID" value="CAR70986.1"/>
    <property type="molecule type" value="Genomic_DNA"/>
</dbReference>
<dbReference type="KEGG" id="mlb:MLBr00891"/>
<proteinExistence type="predicted"/>
<reference evidence="2 3" key="1">
    <citation type="journal article" date="2009" name="Nat. Genet.">
        <title>Comparative genomic and phylogeographic analysis of Mycobacterium leprae.</title>
        <authorList>
            <person name="Monot M."/>
            <person name="Honore N."/>
            <person name="Garnier T."/>
            <person name="Zidane N."/>
            <person name="Sherafi D."/>
            <person name="Paniz-Mondolfi A."/>
            <person name="Matsuoka M."/>
            <person name="Taylor G.M."/>
            <person name="Donoghue H.D."/>
            <person name="Bouwman A."/>
            <person name="Mays S."/>
            <person name="Watson C."/>
            <person name="Lockwood D."/>
            <person name="Khamispour A."/>
            <person name="Dowlati Y."/>
            <person name="Jianping S."/>
            <person name="Rea T.H."/>
            <person name="Vera-Cabrera L."/>
            <person name="Stefani M.M."/>
            <person name="Banu S."/>
            <person name="Macdonald M."/>
            <person name="Sapkota B.R."/>
            <person name="Spencer J.S."/>
            <person name="Thomas J."/>
            <person name="Harshman K."/>
            <person name="Singh P."/>
            <person name="Busso P."/>
            <person name="Gattiker A."/>
            <person name="Rougemont J."/>
            <person name="Brennan P.J."/>
            <person name="Cole S.T."/>
        </authorList>
    </citation>
    <scope>NUCLEOTIDE SEQUENCE [LARGE SCALE GENOMIC DNA]</scope>
    <source>
        <strain evidence="3">Br4923</strain>
    </source>
</reference>